<dbReference type="EMBL" id="WNKC01000012">
    <property type="protein sequence ID" value="MVF06600.1"/>
    <property type="molecule type" value="Genomic_DNA"/>
</dbReference>
<name>A0ABD6HW75_SERMA</name>
<dbReference type="PANTHER" id="PTHR35861">
    <property type="match status" value="1"/>
</dbReference>
<evidence type="ECO:0000259" key="2">
    <source>
        <dbReference type="Pfam" id="PF04984"/>
    </source>
</evidence>
<gene>
    <name evidence="4" type="ORF">GMA22_25535</name>
</gene>
<dbReference type="Pfam" id="PF17482">
    <property type="entry name" value="Phage_sheath_1C"/>
    <property type="match status" value="1"/>
</dbReference>
<dbReference type="Proteomes" id="UP000443014">
    <property type="component" value="Unassembled WGS sequence"/>
</dbReference>
<dbReference type="Pfam" id="PF04984">
    <property type="entry name" value="Phage_sheath_1"/>
    <property type="match status" value="1"/>
</dbReference>
<evidence type="ECO:0000256" key="1">
    <source>
        <dbReference type="ARBA" id="ARBA00008005"/>
    </source>
</evidence>
<feature type="domain" description="Tail sheath protein subtilisin-like" evidence="2">
    <location>
        <begin position="246"/>
        <end position="397"/>
    </location>
</feature>
<evidence type="ECO:0000313" key="4">
    <source>
        <dbReference type="EMBL" id="MVF06600.1"/>
    </source>
</evidence>
<dbReference type="PANTHER" id="PTHR35861:SF1">
    <property type="entry name" value="PHAGE TAIL SHEATH PROTEIN"/>
    <property type="match status" value="1"/>
</dbReference>
<evidence type="ECO:0000259" key="3">
    <source>
        <dbReference type="Pfam" id="PF17482"/>
    </source>
</evidence>
<comment type="caution">
    <text evidence="4">The sequence shown here is derived from an EMBL/GenBank/DDBJ whole genome shotgun (WGS) entry which is preliminary data.</text>
</comment>
<sequence length="513" mass="54631">MAELHGVETIELNSGSVAVTTIQTAIIGLVGTAPNASKGSPASVTTGTPLLDNELVFKAADPGRQGNQYSVEAVAGAAGVKTSASYAAGVLSIILAADDKGAVTATTADVVTAVNTVADSKIKAEETTAAGIVAPFTALLTGGTDEPFPVNTPVAVIGGTQLSALGAGGTLGEAITDITDQTNALIIVVRAADDAEGKAAAVLSTEKGAKLTTEGGAKLLTEQKFSVDPDVRANLIAAMGAWSQSESITGYRPRILIAPGFSEDDAIGKALETAANKLRAVAYVDCESMATPQEVVTRRQMYGARVELLRPRVSKVKANGEIAFRPYSACAAGLRAKIDLEKGWWWSKSNQPIANILGVEQVDEFILGDRNCQANLLNMENVTTIIRRDGFRHWGNRLCIKDPQWQFESVRRTADVIEDSIQETVLLYVDRPLDLENIDDILGTINSYMRRLTKLKAIFGGRAWLDEELNTAETLAAGEVYIDYDFGPKSPTERITMRVRINNKYAVEELGTV</sequence>
<reference evidence="4 5" key="1">
    <citation type="submission" date="2019-11" db="EMBL/GenBank/DDBJ databases">
        <title>Whole genome sequence of a plant growth promoting strain Serratia marcescens BTL07 isolated from the rhizoplane of Chili (Capsicum annuum).</title>
        <authorList>
            <person name="Dutta S."/>
            <person name="Khatun A."/>
            <person name="Gupta D.R."/>
            <person name="Surovy M.Z."/>
            <person name="Rahman M.M."/>
            <person name="Mahmud N.U."/>
            <person name="Emes R."/>
            <person name="Warry A."/>
            <person name="West H."/>
            <person name="Clarke M.L."/>
            <person name="Islam M.T."/>
        </authorList>
    </citation>
    <scope>NUCLEOTIDE SEQUENCE [LARGE SCALE GENOMIC DNA]</scope>
    <source>
        <strain evidence="4 5">BTL07</strain>
    </source>
</reference>
<protein>
    <submittedName>
        <fullName evidence="4">Phage tail protein</fullName>
    </submittedName>
</protein>
<dbReference type="RefSeq" id="WP_156866585.1">
    <property type="nucleotide sequence ID" value="NZ_WNKC01000012.1"/>
</dbReference>
<proteinExistence type="inferred from homology"/>
<evidence type="ECO:0000313" key="5">
    <source>
        <dbReference type="Proteomes" id="UP000443014"/>
    </source>
</evidence>
<dbReference type="AlphaFoldDB" id="A0ABD6HW75"/>
<dbReference type="InterPro" id="IPR035089">
    <property type="entry name" value="Phage_sheath_subtilisin"/>
</dbReference>
<dbReference type="InterPro" id="IPR020287">
    <property type="entry name" value="Tail_sheath_C"/>
</dbReference>
<organism evidence="4 5">
    <name type="scientific">Serratia marcescens</name>
    <dbReference type="NCBI Taxonomy" id="615"/>
    <lineage>
        <taxon>Bacteria</taxon>
        <taxon>Pseudomonadati</taxon>
        <taxon>Pseudomonadota</taxon>
        <taxon>Gammaproteobacteria</taxon>
        <taxon>Enterobacterales</taxon>
        <taxon>Yersiniaceae</taxon>
        <taxon>Serratia</taxon>
    </lineage>
</organism>
<feature type="domain" description="Tail sheath protein C-terminal" evidence="3">
    <location>
        <begin position="401"/>
        <end position="501"/>
    </location>
</feature>
<accession>A0ABD6HW75</accession>
<comment type="similarity">
    <text evidence="1">Belongs to the myoviridae tail sheath protein family.</text>
</comment>
<dbReference type="InterPro" id="IPR052042">
    <property type="entry name" value="Tail_sheath_structural"/>
</dbReference>